<keyword evidence="3" id="KW-0804">Transcription</keyword>
<dbReference type="PANTHER" id="PTHR30136">
    <property type="entry name" value="HELIX-TURN-HELIX TRANSCRIPTIONAL REGULATOR, ICLR FAMILY"/>
    <property type="match status" value="1"/>
</dbReference>
<dbReference type="InterPro" id="IPR029016">
    <property type="entry name" value="GAF-like_dom_sf"/>
</dbReference>
<dbReference type="Proteomes" id="UP000585507">
    <property type="component" value="Unassembled WGS sequence"/>
</dbReference>
<dbReference type="InterPro" id="IPR012794">
    <property type="entry name" value="PcaR_PcaU"/>
</dbReference>
<name>A0A7W8UGR9_9HYPH</name>
<dbReference type="SUPFAM" id="SSF46785">
    <property type="entry name" value="Winged helix' DNA-binding domain"/>
    <property type="match status" value="1"/>
</dbReference>
<evidence type="ECO:0000259" key="4">
    <source>
        <dbReference type="PROSITE" id="PS51077"/>
    </source>
</evidence>
<dbReference type="PROSITE" id="PS51077">
    <property type="entry name" value="HTH_ICLR"/>
    <property type="match status" value="1"/>
</dbReference>
<dbReference type="Pfam" id="PF09339">
    <property type="entry name" value="HTH_IclR"/>
    <property type="match status" value="1"/>
</dbReference>
<dbReference type="GO" id="GO:0003677">
    <property type="term" value="F:DNA binding"/>
    <property type="evidence" value="ECO:0007669"/>
    <property type="project" value="UniProtKB-KW"/>
</dbReference>
<keyword evidence="7" id="KW-1185">Reference proteome</keyword>
<dbReference type="GO" id="GO:0045893">
    <property type="term" value="P:positive regulation of DNA-templated transcription"/>
    <property type="evidence" value="ECO:0007669"/>
    <property type="project" value="InterPro"/>
</dbReference>
<organism evidence="6 7">
    <name type="scientific">Rhizobium giardinii</name>
    <dbReference type="NCBI Taxonomy" id="56731"/>
    <lineage>
        <taxon>Bacteria</taxon>
        <taxon>Pseudomonadati</taxon>
        <taxon>Pseudomonadota</taxon>
        <taxon>Alphaproteobacteria</taxon>
        <taxon>Hyphomicrobiales</taxon>
        <taxon>Rhizobiaceae</taxon>
        <taxon>Rhizobium/Agrobacterium group</taxon>
        <taxon>Rhizobium</taxon>
    </lineage>
</organism>
<dbReference type="Pfam" id="PF01614">
    <property type="entry name" value="IclR_C"/>
    <property type="match status" value="1"/>
</dbReference>
<reference evidence="6 7" key="1">
    <citation type="submission" date="2020-08" db="EMBL/GenBank/DDBJ databases">
        <title>Genomic Encyclopedia of Type Strains, Phase IV (KMG-V): Genome sequencing to study the core and pangenomes of soil and plant-associated prokaryotes.</title>
        <authorList>
            <person name="Whitman W."/>
        </authorList>
    </citation>
    <scope>NUCLEOTIDE SEQUENCE [LARGE SCALE GENOMIC DNA]</scope>
    <source>
        <strain evidence="6 7">SEMIA 4084</strain>
    </source>
</reference>
<evidence type="ECO:0000259" key="5">
    <source>
        <dbReference type="PROSITE" id="PS51078"/>
    </source>
</evidence>
<dbReference type="GO" id="GO:0046278">
    <property type="term" value="P:3,4-dihydroxybenzoate metabolic process"/>
    <property type="evidence" value="ECO:0007669"/>
    <property type="project" value="InterPro"/>
</dbReference>
<dbReference type="SUPFAM" id="SSF55781">
    <property type="entry name" value="GAF domain-like"/>
    <property type="match status" value="1"/>
</dbReference>
<dbReference type="InterPro" id="IPR050707">
    <property type="entry name" value="HTH_MetabolicPath_Reg"/>
</dbReference>
<evidence type="ECO:0000256" key="3">
    <source>
        <dbReference type="ARBA" id="ARBA00023163"/>
    </source>
</evidence>
<dbReference type="InterPro" id="IPR014757">
    <property type="entry name" value="Tscrpt_reg_IclR_C"/>
</dbReference>
<dbReference type="SMART" id="SM00346">
    <property type="entry name" value="HTH_ICLR"/>
    <property type="match status" value="1"/>
</dbReference>
<dbReference type="Gene3D" id="3.30.450.40">
    <property type="match status" value="1"/>
</dbReference>
<keyword evidence="1" id="KW-0805">Transcription regulation</keyword>
<evidence type="ECO:0000256" key="1">
    <source>
        <dbReference type="ARBA" id="ARBA00023015"/>
    </source>
</evidence>
<protein>
    <submittedName>
        <fullName evidence="6">IclR family pca regulon transcriptional regulator</fullName>
    </submittedName>
</protein>
<dbReference type="EMBL" id="JACHBK010000016">
    <property type="protein sequence ID" value="MBB5538988.1"/>
    <property type="molecule type" value="Genomic_DNA"/>
</dbReference>
<proteinExistence type="predicted"/>
<dbReference type="InterPro" id="IPR036388">
    <property type="entry name" value="WH-like_DNA-bd_sf"/>
</dbReference>
<dbReference type="Gene3D" id="1.10.10.10">
    <property type="entry name" value="Winged helix-like DNA-binding domain superfamily/Winged helix DNA-binding domain"/>
    <property type="match status" value="1"/>
</dbReference>
<comment type="caution">
    <text evidence="6">The sequence shown here is derived from an EMBL/GenBank/DDBJ whole genome shotgun (WGS) entry which is preliminary data.</text>
</comment>
<dbReference type="RefSeq" id="WP_040668687.1">
    <property type="nucleotide sequence ID" value="NZ_JACHBK010000016.1"/>
</dbReference>
<evidence type="ECO:0000313" key="6">
    <source>
        <dbReference type="EMBL" id="MBB5538988.1"/>
    </source>
</evidence>
<gene>
    <name evidence="6" type="ORF">GGD55_005731</name>
</gene>
<feature type="domain" description="IclR-ED" evidence="5">
    <location>
        <begin position="71"/>
        <end position="254"/>
    </location>
</feature>
<dbReference type="NCBIfam" id="TIGR02431">
    <property type="entry name" value="pcaR_pcaU"/>
    <property type="match status" value="1"/>
</dbReference>
<dbReference type="GO" id="GO:0045892">
    <property type="term" value="P:negative regulation of DNA-templated transcription"/>
    <property type="evidence" value="ECO:0007669"/>
    <property type="project" value="TreeGrafter"/>
</dbReference>
<dbReference type="PROSITE" id="PS51078">
    <property type="entry name" value="ICLR_ED"/>
    <property type="match status" value="1"/>
</dbReference>
<evidence type="ECO:0000256" key="2">
    <source>
        <dbReference type="ARBA" id="ARBA00023125"/>
    </source>
</evidence>
<dbReference type="InterPro" id="IPR036390">
    <property type="entry name" value="WH_DNA-bd_sf"/>
</dbReference>
<dbReference type="PANTHER" id="PTHR30136:SF34">
    <property type="entry name" value="TRANSCRIPTIONAL REGULATOR"/>
    <property type="match status" value="1"/>
</dbReference>
<dbReference type="AlphaFoldDB" id="A0A7W8UGR9"/>
<accession>A0A7W8UGR9</accession>
<sequence length="254" mass="27383">MVQIKQSDMMGGLAKGLRVIEAFTAENPRLSISDAASITGLDRATTRRCLLTLAAHGYSAYDGKFFTVTPRVLRLGTGCLASMPLPRIVQPWLDQLAQQIGQSTSVAILDEGEIVYVARAAQRKVMSIALMPGSRLPAYCTSMGRVMLAALPEDQARELLKTCPLSARTPHTLTNLEAIMAELERARIQGYAAVDQEVEIGLRSIAVPIRNARGIVIAALNTGLSASPEPMGVVVENYLQPLLEVREELAGILS</sequence>
<keyword evidence="2" id="KW-0238">DNA-binding</keyword>
<evidence type="ECO:0000313" key="7">
    <source>
        <dbReference type="Proteomes" id="UP000585507"/>
    </source>
</evidence>
<feature type="domain" description="HTH iclR-type" evidence="4">
    <location>
        <begin position="10"/>
        <end position="77"/>
    </location>
</feature>
<dbReference type="GO" id="GO:0003700">
    <property type="term" value="F:DNA-binding transcription factor activity"/>
    <property type="evidence" value="ECO:0007669"/>
    <property type="project" value="TreeGrafter"/>
</dbReference>
<dbReference type="InterPro" id="IPR005471">
    <property type="entry name" value="Tscrpt_reg_IclR_N"/>
</dbReference>